<feature type="transmembrane region" description="Helical" evidence="8">
    <location>
        <begin position="200"/>
        <end position="217"/>
    </location>
</feature>
<dbReference type="GO" id="GO:0016780">
    <property type="term" value="F:phosphotransferase activity, for other substituted phosphate groups"/>
    <property type="evidence" value="ECO:0007669"/>
    <property type="project" value="InterPro"/>
</dbReference>
<dbReference type="GO" id="GO:0071555">
    <property type="term" value="P:cell wall organization"/>
    <property type="evidence" value="ECO:0007669"/>
    <property type="project" value="TreeGrafter"/>
</dbReference>
<feature type="binding site" evidence="7">
    <location>
        <position position="168"/>
    </location>
    <ligand>
        <name>Mg(2+)</name>
        <dbReference type="ChEBI" id="CHEBI:18420"/>
    </ligand>
</feature>
<dbReference type="GO" id="GO:0046872">
    <property type="term" value="F:metal ion binding"/>
    <property type="evidence" value="ECO:0007669"/>
    <property type="project" value="UniProtKB-KW"/>
</dbReference>
<evidence type="ECO:0000313" key="9">
    <source>
        <dbReference type="EMBL" id="ERP31931.1"/>
    </source>
</evidence>
<keyword evidence="6 8" id="KW-0472">Membrane</keyword>
<dbReference type="RefSeq" id="WP_022636632.1">
    <property type="nucleotide sequence ID" value="NZ_ASJR01000008.1"/>
</dbReference>
<dbReference type="InterPro" id="IPR018480">
    <property type="entry name" value="PNAcMuramoyl-5peptid_Trfase_CS"/>
</dbReference>
<evidence type="ECO:0000256" key="8">
    <source>
        <dbReference type="SAM" id="Phobius"/>
    </source>
</evidence>
<keyword evidence="5 8" id="KW-1133">Transmembrane helix</keyword>
<feature type="transmembrane region" description="Helical" evidence="8">
    <location>
        <begin position="321"/>
        <end position="342"/>
    </location>
</feature>
<feature type="transmembrane region" description="Helical" evidence="8">
    <location>
        <begin position="224"/>
        <end position="246"/>
    </location>
</feature>
<dbReference type="eggNOG" id="COG0472">
    <property type="taxonomic scope" value="Bacteria"/>
</dbReference>
<gene>
    <name evidence="9" type="ORF">CALK_1149</name>
</gene>
<dbReference type="EMBL" id="ASJR01000008">
    <property type="protein sequence ID" value="ERP31931.1"/>
    <property type="molecule type" value="Genomic_DNA"/>
</dbReference>
<keyword evidence="7" id="KW-0479">Metal-binding</keyword>
<feature type="transmembrane region" description="Helical" evidence="8">
    <location>
        <begin position="47"/>
        <end position="73"/>
    </location>
</feature>
<feature type="transmembrane region" description="Helical" evidence="8">
    <location>
        <begin position="138"/>
        <end position="161"/>
    </location>
</feature>
<evidence type="ECO:0000256" key="3">
    <source>
        <dbReference type="ARBA" id="ARBA00022679"/>
    </source>
</evidence>
<comment type="subcellular location">
    <subcellularLocation>
        <location evidence="1">Cell membrane</location>
        <topology evidence="1">Multi-pass membrane protein</topology>
    </subcellularLocation>
</comment>
<evidence type="ECO:0000256" key="1">
    <source>
        <dbReference type="ARBA" id="ARBA00004651"/>
    </source>
</evidence>
<keyword evidence="4 8" id="KW-0812">Transmembrane</keyword>
<reference evidence="9 10" key="1">
    <citation type="journal article" date="2013" name="Environ. Microbiol.">
        <title>Genome analysis of Chitinivibrio alkaliphilus gen. nov., sp. nov., a novel extremely haloalkaliphilic anaerobic chitinolytic bacterium from the candidate phylum Termite Group 3.</title>
        <authorList>
            <person name="Sorokin D.Y."/>
            <person name="Gumerov V.M."/>
            <person name="Rakitin A.L."/>
            <person name="Beletsky A.V."/>
            <person name="Damste J.S."/>
            <person name="Muyzer G."/>
            <person name="Mardanov A.V."/>
            <person name="Ravin N.V."/>
        </authorList>
    </citation>
    <scope>NUCLEOTIDE SEQUENCE [LARGE SCALE GENOMIC DNA]</scope>
    <source>
        <strain evidence="9 10">ACht1</strain>
    </source>
</reference>
<dbReference type="InterPro" id="IPR000715">
    <property type="entry name" value="Glycosyl_transferase_4"/>
</dbReference>
<protein>
    <submittedName>
        <fullName evidence="9">UDP-N-acetylglucosamine:undecaprenyl-P N-acetylglucosaminyl-1-P transferase</fullName>
    </submittedName>
</protein>
<dbReference type="GO" id="GO:0044038">
    <property type="term" value="P:cell wall macromolecule biosynthetic process"/>
    <property type="evidence" value="ECO:0007669"/>
    <property type="project" value="TreeGrafter"/>
</dbReference>
<dbReference type="CDD" id="cd06853">
    <property type="entry name" value="GT_WecA_like"/>
    <property type="match status" value="1"/>
</dbReference>
<keyword evidence="3 9" id="KW-0808">Transferase</keyword>
<dbReference type="PANTHER" id="PTHR22926:SF3">
    <property type="entry name" value="UNDECAPRENYL-PHOSPHATE ALPHA-N-ACETYLGLUCOSAMINYL 1-PHOSPHATE TRANSFERASE"/>
    <property type="match status" value="1"/>
</dbReference>
<keyword evidence="2" id="KW-1003">Cell membrane</keyword>
<comment type="caution">
    <text evidence="9">The sequence shown here is derived from an EMBL/GenBank/DDBJ whole genome shotgun (WGS) entry which is preliminary data.</text>
</comment>
<name>U7D8N6_9BACT</name>
<dbReference type="OrthoDB" id="9805475at2"/>
<keyword evidence="7" id="KW-0460">Magnesium</keyword>
<dbReference type="AlphaFoldDB" id="U7D8N6"/>
<evidence type="ECO:0000256" key="4">
    <source>
        <dbReference type="ARBA" id="ARBA00022692"/>
    </source>
</evidence>
<evidence type="ECO:0000256" key="7">
    <source>
        <dbReference type="PIRSR" id="PIRSR600715-1"/>
    </source>
</evidence>
<evidence type="ECO:0000256" key="5">
    <source>
        <dbReference type="ARBA" id="ARBA00022989"/>
    </source>
</evidence>
<dbReference type="Proteomes" id="UP000017148">
    <property type="component" value="Unassembled WGS sequence"/>
</dbReference>
<evidence type="ECO:0000256" key="2">
    <source>
        <dbReference type="ARBA" id="ARBA00022475"/>
    </source>
</evidence>
<feature type="transmembrane region" description="Helical" evidence="8">
    <location>
        <begin position="6"/>
        <end position="26"/>
    </location>
</feature>
<accession>U7D8N6</accession>
<dbReference type="STRING" id="1313304.CALK_1149"/>
<evidence type="ECO:0000256" key="6">
    <source>
        <dbReference type="ARBA" id="ARBA00023136"/>
    </source>
</evidence>
<keyword evidence="10" id="KW-1185">Reference proteome</keyword>
<dbReference type="GO" id="GO:0005886">
    <property type="term" value="C:plasma membrane"/>
    <property type="evidence" value="ECO:0007669"/>
    <property type="project" value="UniProtKB-SubCell"/>
</dbReference>
<feature type="transmembrane region" description="Helical" evidence="8">
    <location>
        <begin position="85"/>
        <end position="104"/>
    </location>
</feature>
<organism evidence="9 10">
    <name type="scientific">Chitinivibrio alkaliphilus ACht1</name>
    <dbReference type="NCBI Taxonomy" id="1313304"/>
    <lineage>
        <taxon>Bacteria</taxon>
        <taxon>Pseudomonadati</taxon>
        <taxon>Fibrobacterota</taxon>
        <taxon>Chitinivibrionia</taxon>
        <taxon>Chitinivibrionales</taxon>
        <taxon>Chitinivibrionaceae</taxon>
        <taxon>Chitinivibrio</taxon>
    </lineage>
</organism>
<proteinExistence type="predicted"/>
<feature type="transmembrane region" description="Helical" evidence="8">
    <location>
        <begin position="258"/>
        <end position="280"/>
    </location>
</feature>
<comment type="cofactor">
    <cofactor evidence="7">
        <name>Mg(2+)</name>
        <dbReference type="ChEBI" id="CHEBI:18420"/>
    </cofactor>
</comment>
<dbReference type="GO" id="GO:0009103">
    <property type="term" value="P:lipopolysaccharide biosynthetic process"/>
    <property type="evidence" value="ECO:0007669"/>
    <property type="project" value="TreeGrafter"/>
</dbReference>
<feature type="binding site" evidence="7">
    <location>
        <position position="228"/>
    </location>
    <ligand>
        <name>Mg(2+)</name>
        <dbReference type="ChEBI" id="CHEBI:18420"/>
    </ligand>
</feature>
<dbReference type="Pfam" id="PF00953">
    <property type="entry name" value="Glycos_transf_4"/>
    <property type="match status" value="1"/>
</dbReference>
<feature type="transmembrane region" description="Helical" evidence="8">
    <location>
        <begin position="109"/>
        <end position="132"/>
    </location>
</feature>
<sequence>MYEIKTALLLFLLFFSASASLVYLMYRSNLKHFFVDIPDKRKIHQLLIPRIGGFAFIISFFISLGVVAFFSRITDGNVLLYMRESAIFAPLVAGSAIIFFIGFLDDSTFINVGVGAKFSVQLLVALVSVYGYDMYIDTLYFLGSSLELGYLGPVISVLWIIGVTNSFNIIDGIDGLSASLSLLSICIASTILFFAGDPTILWVTIPVCAVIMGFLFHNYPPARIFAGDSGSLFFGFIAALYSIQVANMYHNGKGVETFAAFLVVGLPVLEVFVSMIRRFWYGLNENRGLKHSFKKVVSPDNLHMHHRLIFRGLTHEQALRFLVFLVFVFLQYPLFLYLAHLWE</sequence>
<dbReference type="PANTHER" id="PTHR22926">
    <property type="entry name" value="PHOSPHO-N-ACETYLMURAMOYL-PENTAPEPTIDE-TRANSFERASE"/>
    <property type="match status" value="1"/>
</dbReference>
<feature type="transmembrane region" description="Helical" evidence="8">
    <location>
        <begin position="173"/>
        <end position="194"/>
    </location>
</feature>
<evidence type="ECO:0000313" key="10">
    <source>
        <dbReference type="Proteomes" id="UP000017148"/>
    </source>
</evidence>
<dbReference type="PROSITE" id="PS01348">
    <property type="entry name" value="MRAY_2"/>
    <property type="match status" value="1"/>
</dbReference>